<reference evidence="1 2" key="1">
    <citation type="submission" date="2013-06" db="EMBL/GenBank/DDBJ databases">
        <authorList>
            <person name="Weinstock G."/>
            <person name="Sodergren E."/>
            <person name="Lobos E.A."/>
            <person name="Fulton L."/>
            <person name="Fulton R."/>
            <person name="Courtney L."/>
            <person name="Fronick C."/>
            <person name="O'Laughlin M."/>
            <person name="Godfrey J."/>
            <person name="Wilson R.M."/>
            <person name="Miner T."/>
            <person name="Farmer C."/>
            <person name="Delehaunty K."/>
            <person name="Cordes M."/>
            <person name="Minx P."/>
            <person name="Tomlinson C."/>
            <person name="Chen J."/>
            <person name="Wollam A."/>
            <person name="Pepin K.H."/>
            <person name="Bhonagiri V."/>
            <person name="Zhang X."/>
            <person name="Warren W."/>
            <person name="Mitreva M."/>
            <person name="Mardis E.R."/>
            <person name="Wilson R.K."/>
        </authorList>
    </citation>
    <scope>NUCLEOTIDE SEQUENCE [LARGE SCALE GENOMIC DNA]</scope>
    <source>
        <strain evidence="1 2">F0510</strain>
    </source>
</reference>
<dbReference type="AlphaFoldDB" id="U1RE73"/>
<proteinExistence type="predicted"/>
<organism evidence="1 2">
    <name type="scientific">Actinomyces johnsonii F0510</name>
    <dbReference type="NCBI Taxonomy" id="1227262"/>
    <lineage>
        <taxon>Bacteria</taxon>
        <taxon>Bacillati</taxon>
        <taxon>Actinomycetota</taxon>
        <taxon>Actinomycetes</taxon>
        <taxon>Actinomycetales</taxon>
        <taxon>Actinomycetaceae</taxon>
        <taxon>Actinomyces</taxon>
    </lineage>
</organism>
<protein>
    <submittedName>
        <fullName evidence="1">Uncharacterized protein</fullName>
    </submittedName>
</protein>
<feature type="non-terminal residue" evidence="1">
    <location>
        <position position="57"/>
    </location>
</feature>
<dbReference type="EMBL" id="AWSD01000240">
    <property type="protein sequence ID" value="ERH17948.1"/>
    <property type="molecule type" value="Genomic_DNA"/>
</dbReference>
<accession>U1RE73</accession>
<sequence length="57" mass="5435">MAPDPANPGPQDLAVKERVEGGSVGLSGLAAVGLAGLSLRSAVARLLLSGLAAVGLA</sequence>
<gene>
    <name evidence="1" type="ORF">HMPREF1549_02209</name>
</gene>
<comment type="caution">
    <text evidence="1">The sequence shown here is derived from an EMBL/GenBank/DDBJ whole genome shotgun (WGS) entry which is preliminary data.</text>
</comment>
<evidence type="ECO:0000313" key="1">
    <source>
        <dbReference type="EMBL" id="ERH17948.1"/>
    </source>
</evidence>
<dbReference type="Proteomes" id="UP000016498">
    <property type="component" value="Unassembled WGS sequence"/>
</dbReference>
<evidence type="ECO:0000313" key="2">
    <source>
        <dbReference type="Proteomes" id="UP000016498"/>
    </source>
</evidence>
<name>U1RE73_9ACTO</name>
<dbReference type="HOGENOM" id="CLU_3000734_0_0_11"/>